<dbReference type="RefSeq" id="WP_154739966.1">
    <property type="nucleotide sequence ID" value="NZ_WMBQ01000002.1"/>
</dbReference>
<keyword evidence="2" id="KW-0863">Zinc-finger</keyword>
<comment type="caution">
    <text evidence="2">The sequence shown here is derived from an EMBL/GenBank/DDBJ whole genome shotgun (WGS) entry which is preliminary data.</text>
</comment>
<reference evidence="2 3" key="1">
    <citation type="submission" date="2019-11" db="EMBL/GenBank/DDBJ databases">
        <title>Identification of a novel strain.</title>
        <authorList>
            <person name="Xu Q."/>
            <person name="Wang G."/>
        </authorList>
    </citation>
    <scope>NUCLEOTIDE SEQUENCE [LARGE SCALE GENOMIC DNA]</scope>
    <source>
        <strain evidence="3">xq</strain>
    </source>
</reference>
<dbReference type="InterPro" id="IPR019401">
    <property type="entry name" value="Znf_CHCC"/>
</dbReference>
<gene>
    <name evidence="2" type="ORF">GIW81_13865</name>
</gene>
<keyword evidence="2" id="KW-0862">Zinc</keyword>
<dbReference type="Pfam" id="PF10276">
    <property type="entry name" value="zf-CHCC"/>
    <property type="match status" value="1"/>
</dbReference>
<dbReference type="EMBL" id="WMBQ01000002">
    <property type="protein sequence ID" value="MTD95421.1"/>
    <property type="molecule type" value="Genomic_DNA"/>
</dbReference>
<organism evidence="2 3">
    <name type="scientific">Hyphomicrobium album</name>
    <dbReference type="NCBI Taxonomy" id="2665159"/>
    <lineage>
        <taxon>Bacteria</taxon>
        <taxon>Pseudomonadati</taxon>
        <taxon>Pseudomonadota</taxon>
        <taxon>Alphaproteobacteria</taxon>
        <taxon>Hyphomicrobiales</taxon>
        <taxon>Hyphomicrobiaceae</taxon>
        <taxon>Hyphomicrobium</taxon>
    </lineage>
</organism>
<sequence length="83" mass="8936">MALSLVPHLANDQGAEKIFIGVRELNCMGARPPFDHPHVYLDMGDDGQILCPYCSTLYIYDPRLSADQSDPAGCLVGGVEDAA</sequence>
<evidence type="ECO:0000313" key="3">
    <source>
        <dbReference type="Proteomes" id="UP000440694"/>
    </source>
</evidence>
<dbReference type="Gene3D" id="2.60.260.40">
    <property type="entry name" value="q5lls5 like domains"/>
    <property type="match status" value="1"/>
</dbReference>
<keyword evidence="3" id="KW-1185">Reference proteome</keyword>
<evidence type="ECO:0000313" key="2">
    <source>
        <dbReference type="EMBL" id="MTD95421.1"/>
    </source>
</evidence>
<evidence type="ECO:0000259" key="1">
    <source>
        <dbReference type="Pfam" id="PF10276"/>
    </source>
</evidence>
<dbReference type="AlphaFoldDB" id="A0A6I3KRQ7"/>
<feature type="domain" description="Zinc finger CHCC-type" evidence="1">
    <location>
        <begin position="23"/>
        <end position="58"/>
    </location>
</feature>
<name>A0A6I3KRQ7_9HYPH</name>
<proteinExistence type="predicted"/>
<dbReference type="GO" id="GO:0008270">
    <property type="term" value="F:zinc ion binding"/>
    <property type="evidence" value="ECO:0007669"/>
    <property type="project" value="UniProtKB-KW"/>
</dbReference>
<dbReference type="Proteomes" id="UP000440694">
    <property type="component" value="Unassembled WGS sequence"/>
</dbReference>
<accession>A0A6I3KRQ7</accession>
<keyword evidence="2" id="KW-0479">Metal-binding</keyword>
<protein>
    <submittedName>
        <fullName evidence="2">Zinc-finger domain-containing protein</fullName>
    </submittedName>
</protein>